<gene>
    <name evidence="1" type="ORF">SPJ1_0935</name>
</gene>
<proteinExistence type="predicted"/>
<evidence type="ECO:0000313" key="2">
    <source>
        <dbReference type="Proteomes" id="UP000011769"/>
    </source>
</evidence>
<dbReference type="Proteomes" id="UP000011769">
    <property type="component" value="Unassembled WGS sequence"/>
</dbReference>
<accession>A0ABN0IRP2</accession>
<dbReference type="Gene3D" id="3.40.50.300">
    <property type="entry name" value="P-loop containing nucleotide triphosphate hydrolases"/>
    <property type="match status" value="1"/>
</dbReference>
<keyword evidence="2" id="KW-1185">Reference proteome</keyword>
<protein>
    <recommendedName>
        <fullName evidence="3">ABC transporter domain-containing protein</fullName>
    </recommendedName>
</protein>
<reference evidence="1 2" key="1">
    <citation type="journal article" date="2013" name="PLoS ONE">
        <title>Comparative Genomic Characterization of Three Streptococcus parauberis Strains in Fish Pathogen, as Assessed by Wide-Genome Analyses.</title>
        <authorList>
            <person name="Nho S.W."/>
            <person name="Hikima J."/>
            <person name="Park S.B."/>
            <person name="Jang H.B."/>
            <person name="Cha I.S."/>
            <person name="Yasuike M."/>
            <person name="Nakamura Y."/>
            <person name="Fujiwara A."/>
            <person name="Sano M."/>
            <person name="Kanai K."/>
            <person name="Kondo H."/>
            <person name="Hirono I."/>
            <person name="Takeyama H."/>
            <person name="Aoki T."/>
            <person name="Jung T.S."/>
        </authorList>
    </citation>
    <scope>NUCLEOTIDE SEQUENCE [LARGE SCALE GENOMIC DNA]</scope>
    <source>
        <strain evidence="1 2">KRS-02083</strain>
    </source>
</reference>
<dbReference type="EMBL" id="ALYM01000003">
    <property type="protein sequence ID" value="EMG25524.1"/>
    <property type="molecule type" value="Genomic_DNA"/>
</dbReference>
<organism evidence="1 2">
    <name type="scientific">Streptococcus parauberis KRS-02083</name>
    <dbReference type="NCBI Taxonomy" id="1207545"/>
    <lineage>
        <taxon>Bacteria</taxon>
        <taxon>Bacillati</taxon>
        <taxon>Bacillota</taxon>
        <taxon>Bacilli</taxon>
        <taxon>Lactobacillales</taxon>
        <taxon>Streptococcaceae</taxon>
        <taxon>Streptococcus</taxon>
    </lineage>
</organism>
<evidence type="ECO:0000313" key="1">
    <source>
        <dbReference type="EMBL" id="EMG25524.1"/>
    </source>
</evidence>
<evidence type="ECO:0008006" key="3">
    <source>
        <dbReference type="Google" id="ProtNLM"/>
    </source>
</evidence>
<comment type="caution">
    <text evidence="1">The sequence shown here is derived from an EMBL/GenBank/DDBJ whole genome shotgun (WGS) entry which is preliminary data.</text>
</comment>
<dbReference type="InterPro" id="IPR027417">
    <property type="entry name" value="P-loop_NTPase"/>
</dbReference>
<name>A0ABN0IRP2_9STRE</name>
<dbReference type="SUPFAM" id="SSF52540">
    <property type="entry name" value="P-loop containing nucleoside triphosphate hydrolases"/>
    <property type="match status" value="1"/>
</dbReference>
<sequence length="50" mass="5626">MLTIENLTYSFPGSNPIFADIDLIVNDMEYVLISGYSRCGKSSLAIYLLY</sequence>